<evidence type="ECO:0000313" key="2">
    <source>
        <dbReference type="EMBL" id="OCT92057.1"/>
    </source>
</evidence>
<protein>
    <submittedName>
        <fullName evidence="2">Uncharacterized protein</fullName>
    </submittedName>
</protein>
<gene>
    <name evidence="2" type="ORF">XELAEV_18015114mg</name>
</gene>
<dbReference type="Proteomes" id="UP000694892">
    <property type="component" value="Chromosome 2S"/>
</dbReference>
<feature type="compositionally biased region" description="Basic residues" evidence="1">
    <location>
        <begin position="28"/>
        <end position="41"/>
    </location>
</feature>
<name>A0A974HVM3_XENLA</name>
<evidence type="ECO:0000256" key="1">
    <source>
        <dbReference type="SAM" id="MobiDB-lite"/>
    </source>
</evidence>
<evidence type="ECO:0000313" key="3">
    <source>
        <dbReference type="Proteomes" id="UP000694892"/>
    </source>
</evidence>
<organism evidence="2 3">
    <name type="scientific">Xenopus laevis</name>
    <name type="common">African clawed frog</name>
    <dbReference type="NCBI Taxonomy" id="8355"/>
    <lineage>
        <taxon>Eukaryota</taxon>
        <taxon>Metazoa</taxon>
        <taxon>Chordata</taxon>
        <taxon>Craniata</taxon>
        <taxon>Vertebrata</taxon>
        <taxon>Euteleostomi</taxon>
        <taxon>Amphibia</taxon>
        <taxon>Batrachia</taxon>
        <taxon>Anura</taxon>
        <taxon>Pipoidea</taxon>
        <taxon>Pipidae</taxon>
        <taxon>Xenopodinae</taxon>
        <taxon>Xenopus</taxon>
        <taxon>Xenopus</taxon>
    </lineage>
</organism>
<reference evidence="3" key="1">
    <citation type="journal article" date="2016" name="Nature">
        <title>Genome evolution in the allotetraploid frog Xenopus laevis.</title>
        <authorList>
            <person name="Session A.M."/>
            <person name="Uno Y."/>
            <person name="Kwon T."/>
            <person name="Chapman J.A."/>
            <person name="Toyoda A."/>
            <person name="Takahashi S."/>
            <person name="Fukui A."/>
            <person name="Hikosaka A."/>
            <person name="Suzuki A."/>
            <person name="Kondo M."/>
            <person name="van Heeringen S.J."/>
            <person name="Quigley I."/>
            <person name="Heinz S."/>
            <person name="Ogino H."/>
            <person name="Ochi H."/>
            <person name="Hellsten U."/>
            <person name="Lyons J.B."/>
            <person name="Simakov O."/>
            <person name="Putnam N."/>
            <person name="Stites J."/>
            <person name="Kuroki Y."/>
            <person name="Tanaka T."/>
            <person name="Michiue T."/>
            <person name="Watanabe M."/>
            <person name="Bogdanovic O."/>
            <person name="Lister R."/>
            <person name="Georgiou G."/>
            <person name="Paranjpe S.S."/>
            <person name="van Kruijsbergen I."/>
            <person name="Shu S."/>
            <person name="Carlson J."/>
            <person name="Kinoshita T."/>
            <person name="Ohta Y."/>
            <person name="Mawaribuchi S."/>
            <person name="Jenkins J."/>
            <person name="Grimwood J."/>
            <person name="Schmutz J."/>
            <person name="Mitros T."/>
            <person name="Mozaffari S.V."/>
            <person name="Suzuki Y."/>
            <person name="Haramoto Y."/>
            <person name="Yamamoto T.S."/>
            <person name="Takagi C."/>
            <person name="Heald R."/>
            <person name="Miller K."/>
            <person name="Haudenschild C."/>
            <person name="Kitzman J."/>
            <person name="Nakayama T."/>
            <person name="Izutsu Y."/>
            <person name="Robert J."/>
            <person name="Fortriede J."/>
            <person name="Burns K."/>
            <person name="Lotay V."/>
            <person name="Karimi K."/>
            <person name="Yasuoka Y."/>
            <person name="Dichmann D.S."/>
            <person name="Flajnik M.F."/>
            <person name="Houston D.W."/>
            <person name="Shendure J."/>
            <person name="DuPasquier L."/>
            <person name="Vize P.D."/>
            <person name="Zorn A.M."/>
            <person name="Ito M."/>
            <person name="Marcotte E.M."/>
            <person name="Wallingford J.B."/>
            <person name="Ito Y."/>
            <person name="Asashima M."/>
            <person name="Ueno N."/>
            <person name="Matsuda Y."/>
            <person name="Veenstra G.J."/>
            <person name="Fujiyama A."/>
            <person name="Harland R.M."/>
            <person name="Taira M."/>
            <person name="Rokhsar D.S."/>
        </authorList>
    </citation>
    <scope>NUCLEOTIDE SEQUENCE [LARGE SCALE GENOMIC DNA]</scope>
    <source>
        <strain evidence="3">J</strain>
    </source>
</reference>
<dbReference type="AlphaFoldDB" id="A0A974HVM3"/>
<accession>A0A974HVM3</accession>
<sequence>MQPGVTIYSFLPEEEEGILKTIPGLERTKKRKGKSATKKSRTLNLTAQKVPALNTGPSRKKNKNEEKSRKTSKKKRIKNTNISKNSVKGYYVCFISLSLSDYFLAYNRGADGVQRLGT</sequence>
<proteinExistence type="predicted"/>
<feature type="region of interest" description="Disordered" evidence="1">
    <location>
        <begin position="21"/>
        <end position="80"/>
    </location>
</feature>
<dbReference type="EMBL" id="CM004469">
    <property type="protein sequence ID" value="OCT92057.1"/>
    <property type="molecule type" value="Genomic_DNA"/>
</dbReference>